<keyword evidence="2" id="KW-0501">Molybdenum cofactor biosynthesis</keyword>
<evidence type="ECO:0000259" key="3">
    <source>
        <dbReference type="SMART" id="SM00852"/>
    </source>
</evidence>
<feature type="domain" description="MoaB/Mog" evidence="3">
    <location>
        <begin position="20"/>
        <end position="163"/>
    </location>
</feature>
<dbReference type="PANTHER" id="PTHR43764:SF1">
    <property type="entry name" value="MOLYBDOPTERIN MOLYBDOTRANSFERASE"/>
    <property type="match status" value="1"/>
</dbReference>
<dbReference type="UniPathway" id="UPA00344"/>
<evidence type="ECO:0000256" key="2">
    <source>
        <dbReference type="ARBA" id="ARBA00023150"/>
    </source>
</evidence>
<dbReference type="CDD" id="cd00886">
    <property type="entry name" value="MogA_MoaB"/>
    <property type="match status" value="1"/>
</dbReference>
<accession>U2V0Y5</accession>
<name>U2V0Y5_9ACTN</name>
<dbReference type="SUPFAM" id="SSF53218">
    <property type="entry name" value="Molybdenum cofactor biosynthesis proteins"/>
    <property type="match status" value="1"/>
</dbReference>
<comment type="pathway">
    <text evidence="1">Cofactor biosynthesis; molybdopterin biosynthesis.</text>
</comment>
<evidence type="ECO:0000313" key="5">
    <source>
        <dbReference type="Proteomes" id="UP000016638"/>
    </source>
</evidence>
<organism evidence="4 5">
    <name type="scientific">Olsenella profusa F0195</name>
    <dbReference type="NCBI Taxonomy" id="1125712"/>
    <lineage>
        <taxon>Bacteria</taxon>
        <taxon>Bacillati</taxon>
        <taxon>Actinomycetota</taxon>
        <taxon>Coriobacteriia</taxon>
        <taxon>Coriobacteriales</taxon>
        <taxon>Atopobiaceae</taxon>
        <taxon>Olsenella</taxon>
    </lineage>
</organism>
<sequence>MSHGETDKQQATASEAYTAVVITVSDRCSRKEREDASGPALVALLGERGYRVVATRVVPDEQPQIEAAIRAAAERDAALVLTTGGTGLSPRDVTPEATAAVCTRMAPGIPEAMRAASMAITPHACLSREVAGILDRTLVVNLPGSPKAAIENVSAVIGPIAHGIEMLRGGQADCAAEGH</sequence>
<gene>
    <name evidence="4" type="ORF">HMPREF1316_2116</name>
</gene>
<dbReference type="NCBIfam" id="TIGR00177">
    <property type="entry name" value="molyb_syn"/>
    <property type="match status" value="1"/>
</dbReference>
<dbReference type="SMART" id="SM00852">
    <property type="entry name" value="MoCF_biosynth"/>
    <property type="match status" value="1"/>
</dbReference>
<dbReference type="InterPro" id="IPR051920">
    <property type="entry name" value="MPT_Adenylyltrnsfr/MoaC-Rel"/>
</dbReference>
<evidence type="ECO:0000313" key="4">
    <source>
        <dbReference type="EMBL" id="ERL09012.1"/>
    </source>
</evidence>
<keyword evidence="5" id="KW-1185">Reference proteome</keyword>
<proteinExistence type="predicted"/>
<dbReference type="PATRIC" id="fig|1125712.3.peg.884"/>
<dbReference type="PANTHER" id="PTHR43764">
    <property type="entry name" value="MOLYBDENUM COFACTOR BIOSYNTHESIS"/>
    <property type="match status" value="1"/>
</dbReference>
<dbReference type="Pfam" id="PF00994">
    <property type="entry name" value="MoCF_biosynth"/>
    <property type="match status" value="1"/>
</dbReference>
<comment type="caution">
    <text evidence="4">The sequence shown here is derived from an EMBL/GenBank/DDBJ whole genome shotgun (WGS) entry which is preliminary data.</text>
</comment>
<dbReference type="GO" id="GO:0006777">
    <property type="term" value="P:Mo-molybdopterin cofactor biosynthetic process"/>
    <property type="evidence" value="ECO:0007669"/>
    <property type="project" value="UniProtKB-KW"/>
</dbReference>
<dbReference type="OrthoDB" id="9794429at2"/>
<dbReference type="InterPro" id="IPR001453">
    <property type="entry name" value="MoaB/Mog_dom"/>
</dbReference>
<dbReference type="Proteomes" id="UP000016638">
    <property type="component" value="Unassembled WGS sequence"/>
</dbReference>
<dbReference type="STRING" id="1125712.HMPREF1316_2116"/>
<dbReference type="PROSITE" id="PS01078">
    <property type="entry name" value="MOCF_BIOSYNTHESIS_1"/>
    <property type="match status" value="1"/>
</dbReference>
<dbReference type="EMBL" id="AWEZ01000037">
    <property type="protein sequence ID" value="ERL09012.1"/>
    <property type="molecule type" value="Genomic_DNA"/>
</dbReference>
<dbReference type="AlphaFoldDB" id="U2V0Y5"/>
<reference evidence="4 5" key="1">
    <citation type="submission" date="2013-08" db="EMBL/GenBank/DDBJ databases">
        <authorList>
            <person name="Durkin A.S."/>
            <person name="Haft D.R."/>
            <person name="McCorrison J."/>
            <person name="Torralba M."/>
            <person name="Gillis M."/>
            <person name="Haft D.H."/>
            <person name="Methe B."/>
            <person name="Sutton G."/>
            <person name="Nelson K.E."/>
        </authorList>
    </citation>
    <scope>NUCLEOTIDE SEQUENCE [LARGE SCALE GENOMIC DNA]</scope>
    <source>
        <strain evidence="4 5">F0195</strain>
    </source>
</reference>
<protein>
    <submittedName>
        <fullName evidence="4">Molybdenum cofactor synthesis domain protein</fullName>
    </submittedName>
</protein>
<evidence type="ECO:0000256" key="1">
    <source>
        <dbReference type="ARBA" id="ARBA00005046"/>
    </source>
</evidence>
<dbReference type="RefSeq" id="WP_021725709.1">
    <property type="nucleotide sequence ID" value="NZ_AWEZ01000037.1"/>
</dbReference>
<dbReference type="InterPro" id="IPR008284">
    <property type="entry name" value="MoCF_biosynth_CS"/>
</dbReference>
<dbReference type="Gene3D" id="3.40.980.10">
    <property type="entry name" value="MoaB/Mog-like domain"/>
    <property type="match status" value="1"/>
</dbReference>
<dbReference type="InterPro" id="IPR036425">
    <property type="entry name" value="MoaB/Mog-like_dom_sf"/>
</dbReference>
<dbReference type="eggNOG" id="COG0521">
    <property type="taxonomic scope" value="Bacteria"/>
</dbReference>